<gene>
    <name evidence="2" type="ORF">QLQ12_05585</name>
</gene>
<keyword evidence="3" id="KW-1185">Reference proteome</keyword>
<dbReference type="RefSeq" id="WP_282757561.1">
    <property type="nucleotide sequence ID" value="NZ_JASCTH010000003.1"/>
</dbReference>
<sequence>MGFEVLPGTPGLTLGEVAHVLVPGHGRSPDCSGLTPGGADRCRVAADLHRFLGRGLIVCSGYKSPIDSKGVPWTSPDAPGETFRGVPEADLMRAWLRTAGIDDTAVRVERHSVDTVTNLLRAEHEGHFGDDRPVAIVAQRGHLHRILSVVAPRTLRRAYLGVVVPAEGAARENPLARPLSRLISTRLPSDPASAITTATRRAERLWDTAQRLGKRSYH</sequence>
<protein>
    <submittedName>
        <fullName evidence="2">YdcF family protein</fullName>
    </submittedName>
</protein>
<dbReference type="Proteomes" id="UP001241758">
    <property type="component" value="Unassembled WGS sequence"/>
</dbReference>
<organism evidence="2 3">
    <name type="scientific">Actinoplanes sandaracinus</name>
    <dbReference type="NCBI Taxonomy" id="3045177"/>
    <lineage>
        <taxon>Bacteria</taxon>
        <taxon>Bacillati</taxon>
        <taxon>Actinomycetota</taxon>
        <taxon>Actinomycetes</taxon>
        <taxon>Micromonosporales</taxon>
        <taxon>Micromonosporaceae</taxon>
        <taxon>Actinoplanes</taxon>
    </lineage>
</organism>
<comment type="caution">
    <text evidence="2">The sequence shown here is derived from an EMBL/GenBank/DDBJ whole genome shotgun (WGS) entry which is preliminary data.</text>
</comment>
<dbReference type="CDD" id="cd06259">
    <property type="entry name" value="YdcF-like"/>
    <property type="match status" value="1"/>
</dbReference>
<dbReference type="Pfam" id="PF02698">
    <property type="entry name" value="DUF218"/>
    <property type="match status" value="1"/>
</dbReference>
<accession>A0ABT6WEF9</accession>
<name>A0ABT6WEF9_9ACTN</name>
<dbReference type="EMBL" id="JASCTH010000003">
    <property type="protein sequence ID" value="MDI6098073.1"/>
    <property type="molecule type" value="Genomic_DNA"/>
</dbReference>
<feature type="domain" description="DUF218" evidence="1">
    <location>
        <begin position="20"/>
        <end position="168"/>
    </location>
</feature>
<evidence type="ECO:0000259" key="1">
    <source>
        <dbReference type="Pfam" id="PF02698"/>
    </source>
</evidence>
<evidence type="ECO:0000313" key="3">
    <source>
        <dbReference type="Proteomes" id="UP001241758"/>
    </source>
</evidence>
<evidence type="ECO:0000313" key="2">
    <source>
        <dbReference type="EMBL" id="MDI6098073.1"/>
    </source>
</evidence>
<proteinExistence type="predicted"/>
<reference evidence="2 3" key="1">
    <citation type="submission" date="2023-05" db="EMBL/GenBank/DDBJ databases">
        <title>Actinoplanes sp. NEAU-A12 genome sequencing.</title>
        <authorList>
            <person name="Wang Z.-S."/>
        </authorList>
    </citation>
    <scope>NUCLEOTIDE SEQUENCE [LARGE SCALE GENOMIC DNA]</scope>
    <source>
        <strain evidence="2 3">NEAU-A12</strain>
    </source>
</reference>
<dbReference type="InterPro" id="IPR003848">
    <property type="entry name" value="DUF218"/>
</dbReference>